<dbReference type="PANTHER" id="PTHR11384">
    <property type="entry name" value="ATP-BINDING CASSETTE, SUB-FAMILY D MEMBER"/>
    <property type="match status" value="1"/>
</dbReference>
<evidence type="ECO:0000259" key="7">
    <source>
        <dbReference type="PROSITE" id="PS50929"/>
    </source>
</evidence>
<evidence type="ECO:0000256" key="3">
    <source>
        <dbReference type="ARBA" id="ARBA00022692"/>
    </source>
</evidence>
<gene>
    <name evidence="8" type="ORF">JQ619_23840</name>
</gene>
<comment type="caution">
    <text evidence="8">The sequence shown here is derived from an EMBL/GenBank/DDBJ whole genome shotgun (WGS) entry which is preliminary data.</text>
</comment>
<accession>A0ABS5GBX1</accession>
<dbReference type="InterPro" id="IPR050835">
    <property type="entry name" value="ABC_transporter_sub-D"/>
</dbReference>
<evidence type="ECO:0000256" key="2">
    <source>
        <dbReference type="ARBA" id="ARBA00022448"/>
    </source>
</evidence>
<dbReference type="Gene3D" id="1.20.1560.10">
    <property type="entry name" value="ABC transporter type 1, transmembrane domain"/>
    <property type="match status" value="1"/>
</dbReference>
<reference evidence="9" key="1">
    <citation type="journal article" date="2021" name="ISME J.">
        <title>Evolutionary origin and ecological implication of a unique nif island in free-living Bradyrhizobium lineages.</title>
        <authorList>
            <person name="Tao J."/>
        </authorList>
    </citation>
    <scope>NUCLEOTIDE SEQUENCE [LARGE SCALE GENOMIC DNA]</scope>
    <source>
        <strain evidence="9">SZCCT0094</strain>
    </source>
</reference>
<evidence type="ECO:0000256" key="4">
    <source>
        <dbReference type="ARBA" id="ARBA00022989"/>
    </source>
</evidence>
<evidence type="ECO:0000313" key="9">
    <source>
        <dbReference type="Proteomes" id="UP001314635"/>
    </source>
</evidence>
<organism evidence="8 9">
    <name type="scientific">Bradyrhizobium denitrificans</name>
    <dbReference type="NCBI Taxonomy" id="2734912"/>
    <lineage>
        <taxon>Bacteria</taxon>
        <taxon>Pseudomonadati</taxon>
        <taxon>Pseudomonadota</taxon>
        <taxon>Alphaproteobacteria</taxon>
        <taxon>Hyphomicrobiales</taxon>
        <taxon>Nitrobacteraceae</taxon>
        <taxon>Bradyrhizobium</taxon>
    </lineage>
</organism>
<dbReference type="PANTHER" id="PTHR11384:SF59">
    <property type="entry name" value="LYSOSOMAL COBALAMIN TRANSPORTER ABCD4"/>
    <property type="match status" value="1"/>
</dbReference>
<protein>
    <submittedName>
        <fullName evidence="8">ABC transporter</fullName>
    </submittedName>
</protein>
<evidence type="ECO:0000256" key="6">
    <source>
        <dbReference type="SAM" id="Phobius"/>
    </source>
</evidence>
<evidence type="ECO:0000256" key="5">
    <source>
        <dbReference type="ARBA" id="ARBA00023136"/>
    </source>
</evidence>
<proteinExistence type="predicted"/>
<evidence type="ECO:0000256" key="1">
    <source>
        <dbReference type="ARBA" id="ARBA00004651"/>
    </source>
</evidence>
<keyword evidence="4 6" id="KW-1133">Transmembrane helix</keyword>
<dbReference type="Pfam" id="PF06472">
    <property type="entry name" value="ABC_membrane_2"/>
    <property type="match status" value="1"/>
</dbReference>
<keyword evidence="2" id="KW-0813">Transport</keyword>
<dbReference type="InterPro" id="IPR036640">
    <property type="entry name" value="ABC1_TM_sf"/>
</dbReference>
<dbReference type="InterPro" id="IPR011527">
    <property type="entry name" value="ABC1_TM_dom"/>
</dbReference>
<feature type="transmembrane region" description="Helical" evidence="6">
    <location>
        <begin position="192"/>
        <end position="212"/>
    </location>
</feature>
<comment type="subcellular location">
    <subcellularLocation>
        <location evidence="1">Cell membrane</location>
        <topology evidence="1">Multi-pass membrane protein</topology>
    </subcellularLocation>
</comment>
<feature type="transmembrane region" description="Helical" evidence="6">
    <location>
        <begin position="28"/>
        <end position="49"/>
    </location>
</feature>
<keyword evidence="9" id="KW-1185">Reference proteome</keyword>
<sequence>MSDDENEDGNREWSRFWLTARQFWLGSAAWRVWLLCAALIVLVVLQLYVQFRFNYWNRDFFDALERRDPTRLRQQAVLLIPLCLSSVVLAIVSVWGRMAMQRNWRQWLSAKVIDYWVENDRYARLATVRGDQKIPEYRIAEDIRIATDAPVDFAVSMISSLLTAVVFVQVLWQVGGSIGFAAAGLQLWIPGYLVVSVIVYSVLVTGAMLWVGSPLTRVIQTKNQAESELITAAHHLRDVGEGITPKHEERGVIAGIWMALDRTIQQWKRLCWQLMRNTLVSHLNTLIAPIIGLVLCAPKFLADQMTLGELTQAAAAFTLVQGSFNWMVDNFSRVAEWTSSLERVGGLLLSLDRLNGDGELKVTPSPAARQPADG</sequence>
<dbReference type="SUPFAM" id="SSF90123">
    <property type="entry name" value="ABC transporter transmembrane region"/>
    <property type="match status" value="1"/>
</dbReference>
<evidence type="ECO:0000313" key="8">
    <source>
        <dbReference type="EMBL" id="MBR1138801.1"/>
    </source>
</evidence>
<dbReference type="Proteomes" id="UP001314635">
    <property type="component" value="Unassembled WGS sequence"/>
</dbReference>
<feature type="transmembrane region" description="Helical" evidence="6">
    <location>
        <begin position="76"/>
        <end position="96"/>
    </location>
</feature>
<keyword evidence="5 6" id="KW-0472">Membrane</keyword>
<feature type="transmembrane region" description="Helical" evidence="6">
    <location>
        <begin position="153"/>
        <end position="172"/>
    </location>
</feature>
<name>A0ABS5GBX1_9BRAD</name>
<keyword evidence="3 6" id="KW-0812">Transmembrane</keyword>
<dbReference type="PROSITE" id="PS50929">
    <property type="entry name" value="ABC_TM1F"/>
    <property type="match status" value="1"/>
</dbReference>
<dbReference type="EMBL" id="JAFCLK010000024">
    <property type="protein sequence ID" value="MBR1138801.1"/>
    <property type="molecule type" value="Genomic_DNA"/>
</dbReference>
<dbReference type="RefSeq" id="WP_172237420.1">
    <property type="nucleotide sequence ID" value="NZ_JABFDP010000016.1"/>
</dbReference>
<feature type="domain" description="ABC transmembrane type-1" evidence="7">
    <location>
        <begin position="37"/>
        <end position="336"/>
    </location>
</feature>